<name>B3MHE8_DROAN</name>
<dbReference type="EMBL" id="CH902619">
    <property type="protein sequence ID" value="EDV37948.2"/>
    <property type="molecule type" value="Genomic_DNA"/>
</dbReference>
<feature type="region of interest" description="Disordered" evidence="1">
    <location>
        <begin position="297"/>
        <end position="319"/>
    </location>
</feature>
<feature type="region of interest" description="Disordered" evidence="1">
    <location>
        <begin position="386"/>
        <end position="413"/>
    </location>
</feature>
<feature type="region of interest" description="Disordered" evidence="1">
    <location>
        <begin position="342"/>
        <end position="372"/>
    </location>
</feature>
<sequence>MASFRKCKCCWSLGQSQRMKQDPTTILWNSSITQNPLHECNRRQITLEELYNTCCRPKSKIKKDVVPEEKAILKNVPIPVRLRKTGYQNPPTTPKWRQMHEENEAQDEDQKQEEAKWQDWIKKRHALDLFHRLWEKNRRISAQRRRKMVQDAKEEGRDPSLKPYVHLDKNTPDPRKSITKPKRKLIDAEKAVQQFFPTKKCSKTSVLGIPKGQIMSTPFGIYREARENRQTRMIMPTFDRMLKNLSVPEHHQTLKSRHQIDSTPRFKRDIEMVYKNAPRPSKHVDFHEKEQLESFRKEFTKSTEESPKKGGKTVTIKDDQPQFSKAFGELLKSKKFRIPEHHTALRSHHHIKLKSEISAENSQMTTRSSEPDWSLWAPELAKQAQRSSLKKQLSSKSLSSKRRKSSDKIKNVKPKFTQDFRKMLKGVTVRKPELHTALTSLHNLVVNPKKGHEKQLGSDDDSFSSDEVVLKTGTSKVFPDKKSSMSGDVSSIITNSSLQRSKRLKGHLKTFSDYIRYSKPDLLLHRNKNKDTNPSYLADTSSLQSKRESRGTKNKSLEKSSDIGKEDFDSDNSVSSDKSGTTEKRDAKRTTYNAMKISLKKMESIRSVLLDPTLLTSPSNEAGDMDLDAIIREKRKAVMDSIKNFSKVGIAREDYRPPREERNFIQENIENIRKMSRKITEASKGIQKGPDVFATHYFYLPWYQSPKRDQLEESQYGFSLQNITDSWAHPIVASMKPMRIRRYSLNGWRNLMEQYWEKIKLLRKDTSPDVGDGLHKKPEKCDCCVCYTLAKGTEPDSALIKKIKTQWRRIELRNFYSQMREKERLDSSDCRKESILYAHNHTCDQ</sequence>
<dbReference type="Proteomes" id="UP000007801">
    <property type="component" value="Unassembled WGS sequence"/>
</dbReference>
<evidence type="ECO:0000256" key="1">
    <source>
        <dbReference type="SAM" id="MobiDB-lite"/>
    </source>
</evidence>
<dbReference type="KEGG" id="dan:6496551"/>
<protein>
    <submittedName>
        <fullName evidence="2">Uncharacterized protein</fullName>
    </submittedName>
</protein>
<dbReference type="HOGENOM" id="CLU_1139028_0_0_1"/>
<gene>
    <name evidence="2" type="primary">Dana\GF13715</name>
    <name evidence="2" type="synonym">dana_GLEANR_13721</name>
    <name evidence="2" type="ORF">GF13715</name>
</gene>
<feature type="compositionally biased region" description="Low complexity" evidence="1">
    <location>
        <begin position="386"/>
        <end position="398"/>
    </location>
</feature>
<reference evidence="2 3" key="1">
    <citation type="journal article" date="2007" name="Nature">
        <title>Evolution of genes and genomes on the Drosophila phylogeny.</title>
        <authorList>
            <consortium name="Drosophila 12 Genomes Consortium"/>
            <person name="Clark A.G."/>
            <person name="Eisen M.B."/>
            <person name="Smith D.R."/>
            <person name="Bergman C.M."/>
            <person name="Oliver B."/>
            <person name="Markow T.A."/>
            <person name="Kaufman T.C."/>
            <person name="Kellis M."/>
            <person name="Gelbart W."/>
            <person name="Iyer V.N."/>
            <person name="Pollard D.A."/>
            <person name="Sackton T.B."/>
            <person name="Larracuente A.M."/>
            <person name="Singh N.D."/>
            <person name="Abad J.P."/>
            <person name="Abt D.N."/>
            <person name="Adryan B."/>
            <person name="Aguade M."/>
            <person name="Akashi H."/>
            <person name="Anderson W.W."/>
            <person name="Aquadro C.F."/>
            <person name="Ardell D.H."/>
            <person name="Arguello R."/>
            <person name="Artieri C.G."/>
            <person name="Barbash D.A."/>
            <person name="Barker D."/>
            <person name="Barsanti P."/>
            <person name="Batterham P."/>
            <person name="Batzoglou S."/>
            <person name="Begun D."/>
            <person name="Bhutkar A."/>
            <person name="Blanco E."/>
            <person name="Bosak S.A."/>
            <person name="Bradley R.K."/>
            <person name="Brand A.D."/>
            <person name="Brent M.R."/>
            <person name="Brooks A.N."/>
            <person name="Brown R.H."/>
            <person name="Butlin R.K."/>
            <person name="Caggese C."/>
            <person name="Calvi B.R."/>
            <person name="Bernardo de Carvalho A."/>
            <person name="Caspi A."/>
            <person name="Castrezana S."/>
            <person name="Celniker S.E."/>
            <person name="Chang J.L."/>
            <person name="Chapple C."/>
            <person name="Chatterji S."/>
            <person name="Chinwalla A."/>
            <person name="Civetta A."/>
            <person name="Clifton S.W."/>
            <person name="Comeron J.M."/>
            <person name="Costello J.C."/>
            <person name="Coyne J.A."/>
            <person name="Daub J."/>
            <person name="David R.G."/>
            <person name="Delcher A.L."/>
            <person name="Delehaunty K."/>
            <person name="Do C.B."/>
            <person name="Ebling H."/>
            <person name="Edwards K."/>
            <person name="Eickbush T."/>
            <person name="Evans J.D."/>
            <person name="Filipski A."/>
            <person name="Findeiss S."/>
            <person name="Freyhult E."/>
            <person name="Fulton L."/>
            <person name="Fulton R."/>
            <person name="Garcia A.C."/>
            <person name="Gardiner A."/>
            <person name="Garfield D.A."/>
            <person name="Garvin B.E."/>
            <person name="Gibson G."/>
            <person name="Gilbert D."/>
            <person name="Gnerre S."/>
            <person name="Godfrey J."/>
            <person name="Good R."/>
            <person name="Gotea V."/>
            <person name="Gravely B."/>
            <person name="Greenberg A.J."/>
            <person name="Griffiths-Jones S."/>
            <person name="Gross S."/>
            <person name="Guigo R."/>
            <person name="Gustafson E.A."/>
            <person name="Haerty W."/>
            <person name="Hahn M.W."/>
            <person name="Halligan D.L."/>
            <person name="Halpern A.L."/>
            <person name="Halter G.M."/>
            <person name="Han M.V."/>
            <person name="Heger A."/>
            <person name="Hillier L."/>
            <person name="Hinrichs A.S."/>
            <person name="Holmes I."/>
            <person name="Hoskins R.A."/>
            <person name="Hubisz M.J."/>
            <person name="Hultmark D."/>
            <person name="Huntley M.A."/>
            <person name="Jaffe D.B."/>
            <person name="Jagadeeshan S."/>
            <person name="Jeck W.R."/>
            <person name="Johnson J."/>
            <person name="Jones C.D."/>
            <person name="Jordan W.C."/>
            <person name="Karpen G.H."/>
            <person name="Kataoka E."/>
            <person name="Keightley P.D."/>
            <person name="Kheradpour P."/>
            <person name="Kirkness E.F."/>
            <person name="Koerich L.B."/>
            <person name="Kristiansen K."/>
            <person name="Kudrna D."/>
            <person name="Kulathinal R.J."/>
            <person name="Kumar S."/>
            <person name="Kwok R."/>
            <person name="Lander E."/>
            <person name="Langley C.H."/>
            <person name="Lapoint R."/>
            <person name="Lazzaro B.P."/>
            <person name="Lee S.J."/>
            <person name="Levesque L."/>
            <person name="Li R."/>
            <person name="Lin C.F."/>
            <person name="Lin M.F."/>
            <person name="Lindblad-Toh K."/>
            <person name="Llopart A."/>
            <person name="Long M."/>
            <person name="Low L."/>
            <person name="Lozovsky E."/>
            <person name="Lu J."/>
            <person name="Luo M."/>
            <person name="Machado C.A."/>
            <person name="Makalowski W."/>
            <person name="Marzo M."/>
            <person name="Matsuda M."/>
            <person name="Matzkin L."/>
            <person name="McAllister B."/>
            <person name="McBride C.S."/>
            <person name="McKernan B."/>
            <person name="McKernan K."/>
            <person name="Mendez-Lago M."/>
            <person name="Minx P."/>
            <person name="Mollenhauer M.U."/>
            <person name="Montooth K."/>
            <person name="Mount S.M."/>
            <person name="Mu X."/>
            <person name="Myers E."/>
            <person name="Negre B."/>
            <person name="Newfeld S."/>
            <person name="Nielsen R."/>
            <person name="Noor M.A."/>
            <person name="O'Grady P."/>
            <person name="Pachter L."/>
            <person name="Papaceit M."/>
            <person name="Parisi M.J."/>
            <person name="Parisi M."/>
            <person name="Parts L."/>
            <person name="Pedersen J.S."/>
            <person name="Pesole G."/>
            <person name="Phillippy A.M."/>
            <person name="Ponting C.P."/>
            <person name="Pop M."/>
            <person name="Porcelli D."/>
            <person name="Powell J.R."/>
            <person name="Prohaska S."/>
            <person name="Pruitt K."/>
            <person name="Puig M."/>
            <person name="Quesneville H."/>
            <person name="Ram K.R."/>
            <person name="Rand D."/>
            <person name="Rasmussen M.D."/>
            <person name="Reed L.K."/>
            <person name="Reenan R."/>
            <person name="Reily A."/>
            <person name="Remington K.A."/>
            <person name="Rieger T.T."/>
            <person name="Ritchie M.G."/>
            <person name="Robin C."/>
            <person name="Rogers Y.H."/>
            <person name="Rohde C."/>
            <person name="Rozas J."/>
            <person name="Rubenfield M.J."/>
            <person name="Ruiz A."/>
            <person name="Russo S."/>
            <person name="Salzberg S.L."/>
            <person name="Sanchez-Gracia A."/>
            <person name="Saranga D.J."/>
            <person name="Sato H."/>
            <person name="Schaeffer S.W."/>
            <person name="Schatz M.C."/>
            <person name="Schlenke T."/>
            <person name="Schwartz R."/>
            <person name="Segarra C."/>
            <person name="Singh R.S."/>
            <person name="Sirot L."/>
            <person name="Sirota M."/>
            <person name="Sisneros N.B."/>
            <person name="Smith C.D."/>
            <person name="Smith T.F."/>
            <person name="Spieth J."/>
            <person name="Stage D.E."/>
            <person name="Stark A."/>
            <person name="Stephan W."/>
            <person name="Strausberg R.L."/>
            <person name="Strempel S."/>
            <person name="Sturgill D."/>
            <person name="Sutton G."/>
            <person name="Sutton G.G."/>
            <person name="Tao W."/>
            <person name="Teichmann S."/>
            <person name="Tobari Y.N."/>
            <person name="Tomimura Y."/>
            <person name="Tsolas J.M."/>
            <person name="Valente V.L."/>
            <person name="Venter E."/>
            <person name="Venter J.C."/>
            <person name="Vicario S."/>
            <person name="Vieira F.G."/>
            <person name="Vilella A.J."/>
            <person name="Villasante A."/>
            <person name="Walenz B."/>
            <person name="Wang J."/>
            <person name="Wasserman M."/>
            <person name="Watts T."/>
            <person name="Wilson D."/>
            <person name="Wilson R.K."/>
            <person name="Wing R.A."/>
            <person name="Wolfner M.F."/>
            <person name="Wong A."/>
            <person name="Wong G.K."/>
            <person name="Wu C.I."/>
            <person name="Wu G."/>
            <person name="Yamamoto D."/>
            <person name="Yang H.P."/>
            <person name="Yang S.P."/>
            <person name="Yorke J.A."/>
            <person name="Yoshida K."/>
            <person name="Zdobnov E."/>
            <person name="Zhang P."/>
            <person name="Zhang Y."/>
            <person name="Zimin A.V."/>
            <person name="Baldwin J."/>
            <person name="Abdouelleil A."/>
            <person name="Abdulkadir J."/>
            <person name="Abebe A."/>
            <person name="Abera B."/>
            <person name="Abreu J."/>
            <person name="Acer S.C."/>
            <person name="Aftuck L."/>
            <person name="Alexander A."/>
            <person name="An P."/>
            <person name="Anderson E."/>
            <person name="Anderson S."/>
            <person name="Arachi H."/>
            <person name="Azer M."/>
            <person name="Bachantsang P."/>
            <person name="Barry A."/>
            <person name="Bayul T."/>
            <person name="Berlin A."/>
            <person name="Bessette D."/>
            <person name="Bloom T."/>
            <person name="Blye J."/>
            <person name="Boguslavskiy L."/>
            <person name="Bonnet C."/>
            <person name="Boukhgalter B."/>
            <person name="Bourzgui I."/>
            <person name="Brown A."/>
            <person name="Cahill P."/>
            <person name="Channer S."/>
            <person name="Cheshatsang Y."/>
            <person name="Chuda L."/>
            <person name="Citroen M."/>
            <person name="Collymore A."/>
            <person name="Cooke P."/>
            <person name="Costello M."/>
            <person name="D'Aco K."/>
            <person name="Daza R."/>
            <person name="De Haan G."/>
            <person name="DeGray S."/>
            <person name="DeMaso C."/>
            <person name="Dhargay N."/>
            <person name="Dooley K."/>
            <person name="Dooley E."/>
            <person name="Doricent M."/>
            <person name="Dorje P."/>
            <person name="Dorjee K."/>
            <person name="Dupes A."/>
            <person name="Elong R."/>
            <person name="Falk J."/>
            <person name="Farina A."/>
            <person name="Faro S."/>
            <person name="Ferguson D."/>
            <person name="Fisher S."/>
            <person name="Foley C.D."/>
            <person name="Franke A."/>
            <person name="Friedrich D."/>
            <person name="Gadbois L."/>
            <person name="Gearin G."/>
            <person name="Gearin C.R."/>
            <person name="Giannoukos G."/>
            <person name="Goode T."/>
            <person name="Graham J."/>
            <person name="Grandbois E."/>
            <person name="Grewal S."/>
            <person name="Gyaltsen K."/>
            <person name="Hafez N."/>
            <person name="Hagos B."/>
            <person name="Hall J."/>
            <person name="Henson C."/>
            <person name="Hollinger A."/>
            <person name="Honan T."/>
            <person name="Huard M.D."/>
            <person name="Hughes L."/>
            <person name="Hurhula B."/>
            <person name="Husby M.E."/>
            <person name="Kamat A."/>
            <person name="Kanga B."/>
            <person name="Kashin S."/>
            <person name="Khazanovich D."/>
            <person name="Kisner P."/>
            <person name="Lance K."/>
            <person name="Lara M."/>
            <person name="Lee W."/>
            <person name="Lennon N."/>
            <person name="Letendre F."/>
            <person name="LeVine R."/>
            <person name="Lipovsky A."/>
            <person name="Liu X."/>
            <person name="Liu J."/>
            <person name="Liu S."/>
            <person name="Lokyitsang T."/>
            <person name="Lokyitsang Y."/>
            <person name="Lubonja R."/>
            <person name="Lui A."/>
            <person name="MacDonald P."/>
            <person name="Magnisalis V."/>
            <person name="Maru K."/>
            <person name="Matthews C."/>
            <person name="McCusker W."/>
            <person name="McDonough S."/>
            <person name="Mehta T."/>
            <person name="Meldrim J."/>
            <person name="Meneus L."/>
            <person name="Mihai O."/>
            <person name="Mihalev A."/>
            <person name="Mihova T."/>
            <person name="Mittelman R."/>
            <person name="Mlenga V."/>
            <person name="Montmayeur A."/>
            <person name="Mulrain L."/>
            <person name="Navidi A."/>
            <person name="Naylor J."/>
            <person name="Negash T."/>
            <person name="Nguyen T."/>
            <person name="Nguyen N."/>
            <person name="Nicol R."/>
            <person name="Norbu C."/>
            <person name="Norbu N."/>
            <person name="Novod N."/>
            <person name="O'Neill B."/>
            <person name="Osman S."/>
            <person name="Markiewicz E."/>
            <person name="Oyono O.L."/>
            <person name="Patti C."/>
            <person name="Phunkhang P."/>
            <person name="Pierre F."/>
            <person name="Priest M."/>
            <person name="Raghuraman S."/>
            <person name="Rege F."/>
            <person name="Reyes R."/>
            <person name="Rise C."/>
            <person name="Rogov P."/>
            <person name="Ross K."/>
            <person name="Ryan E."/>
            <person name="Settipalli S."/>
            <person name="Shea T."/>
            <person name="Sherpa N."/>
            <person name="Shi L."/>
            <person name="Shih D."/>
            <person name="Sparrow T."/>
            <person name="Spaulding J."/>
            <person name="Stalker J."/>
            <person name="Stange-Thomann N."/>
            <person name="Stavropoulos S."/>
            <person name="Stone C."/>
            <person name="Strader C."/>
            <person name="Tesfaye S."/>
            <person name="Thomson T."/>
            <person name="Thoulutsang Y."/>
            <person name="Thoulutsang D."/>
            <person name="Topham K."/>
            <person name="Topping I."/>
            <person name="Tsamla T."/>
            <person name="Vassiliev H."/>
            <person name="Vo A."/>
            <person name="Wangchuk T."/>
            <person name="Wangdi T."/>
            <person name="Weiand M."/>
            <person name="Wilkinson J."/>
            <person name="Wilson A."/>
            <person name="Yadav S."/>
            <person name="Young G."/>
            <person name="Yu Q."/>
            <person name="Zembek L."/>
            <person name="Zhong D."/>
            <person name="Zimmer A."/>
            <person name="Zwirko Z."/>
            <person name="Jaffe D.B."/>
            <person name="Alvarez P."/>
            <person name="Brockman W."/>
            <person name="Butler J."/>
            <person name="Chin C."/>
            <person name="Gnerre S."/>
            <person name="Grabherr M."/>
            <person name="Kleber M."/>
            <person name="Mauceli E."/>
            <person name="MacCallum I."/>
        </authorList>
    </citation>
    <scope>NUCLEOTIDE SEQUENCE [LARGE SCALE GENOMIC DNA]</scope>
    <source>
        <strain evidence="3">Tucson 14024-0371.13</strain>
    </source>
</reference>
<feature type="compositionally biased region" description="Basic and acidic residues" evidence="1">
    <location>
        <begin position="545"/>
        <end position="567"/>
    </location>
</feature>
<accession>B3MHE8</accession>
<feature type="compositionally biased region" description="Polar residues" evidence="1">
    <location>
        <begin position="358"/>
        <end position="368"/>
    </location>
</feature>
<dbReference type="AlphaFoldDB" id="B3MHE8"/>
<proteinExistence type="predicted"/>
<organism evidence="2 3">
    <name type="scientific">Drosophila ananassae</name>
    <name type="common">Fruit fly</name>
    <dbReference type="NCBI Taxonomy" id="7217"/>
    <lineage>
        <taxon>Eukaryota</taxon>
        <taxon>Metazoa</taxon>
        <taxon>Ecdysozoa</taxon>
        <taxon>Arthropoda</taxon>
        <taxon>Hexapoda</taxon>
        <taxon>Insecta</taxon>
        <taxon>Pterygota</taxon>
        <taxon>Neoptera</taxon>
        <taxon>Endopterygota</taxon>
        <taxon>Diptera</taxon>
        <taxon>Brachycera</taxon>
        <taxon>Muscomorpha</taxon>
        <taxon>Ephydroidea</taxon>
        <taxon>Drosophilidae</taxon>
        <taxon>Drosophila</taxon>
        <taxon>Sophophora</taxon>
    </lineage>
</organism>
<dbReference type="InParanoid" id="B3MHE8"/>
<feature type="region of interest" description="Disordered" evidence="1">
    <location>
        <begin position="525"/>
        <end position="587"/>
    </location>
</feature>
<evidence type="ECO:0000313" key="3">
    <source>
        <dbReference type="Proteomes" id="UP000007801"/>
    </source>
</evidence>
<evidence type="ECO:0000313" key="2">
    <source>
        <dbReference type="EMBL" id="EDV37948.2"/>
    </source>
</evidence>
<dbReference type="OrthoDB" id="7860783at2759"/>
<feature type="compositionally biased region" description="Basic and acidic residues" evidence="1">
    <location>
        <begin position="297"/>
        <end position="308"/>
    </location>
</feature>
<feature type="compositionally biased region" description="Basic and acidic residues" evidence="1">
    <location>
        <begin position="148"/>
        <end position="176"/>
    </location>
</feature>
<keyword evidence="3" id="KW-1185">Reference proteome</keyword>
<feature type="compositionally biased region" description="Polar residues" evidence="1">
    <location>
        <begin position="532"/>
        <end position="544"/>
    </location>
</feature>
<feature type="region of interest" description="Disordered" evidence="1">
    <location>
        <begin position="144"/>
        <end position="181"/>
    </location>
</feature>